<gene>
    <name evidence="2" type="ORF">DERYTH_LOCUS23774</name>
</gene>
<accession>A0A9N9PAQ2</accession>
<reference evidence="2" key="1">
    <citation type="submission" date="2021-06" db="EMBL/GenBank/DDBJ databases">
        <authorList>
            <person name="Kallberg Y."/>
            <person name="Tangrot J."/>
            <person name="Rosling A."/>
        </authorList>
    </citation>
    <scope>NUCLEOTIDE SEQUENCE</scope>
    <source>
        <strain evidence="2">MA453B</strain>
    </source>
</reference>
<feature type="region of interest" description="Disordered" evidence="1">
    <location>
        <begin position="1"/>
        <end position="51"/>
    </location>
</feature>
<keyword evidence="3" id="KW-1185">Reference proteome</keyword>
<evidence type="ECO:0000313" key="3">
    <source>
        <dbReference type="Proteomes" id="UP000789405"/>
    </source>
</evidence>
<feature type="non-terminal residue" evidence="2">
    <location>
        <position position="112"/>
    </location>
</feature>
<comment type="caution">
    <text evidence="2">The sequence shown here is derived from an EMBL/GenBank/DDBJ whole genome shotgun (WGS) entry which is preliminary data.</text>
</comment>
<dbReference type="Proteomes" id="UP000789405">
    <property type="component" value="Unassembled WGS sequence"/>
</dbReference>
<feature type="compositionally biased region" description="Pro residues" evidence="1">
    <location>
        <begin position="36"/>
        <end position="50"/>
    </location>
</feature>
<name>A0A9N9PAQ2_9GLOM</name>
<proteinExistence type="predicted"/>
<feature type="compositionally biased region" description="Pro residues" evidence="1">
    <location>
        <begin position="20"/>
        <end position="29"/>
    </location>
</feature>
<dbReference type="EMBL" id="CAJVPY010037381">
    <property type="protein sequence ID" value="CAG8802869.1"/>
    <property type="molecule type" value="Genomic_DNA"/>
</dbReference>
<organism evidence="2 3">
    <name type="scientific">Dentiscutata erythropus</name>
    <dbReference type="NCBI Taxonomy" id="1348616"/>
    <lineage>
        <taxon>Eukaryota</taxon>
        <taxon>Fungi</taxon>
        <taxon>Fungi incertae sedis</taxon>
        <taxon>Mucoromycota</taxon>
        <taxon>Glomeromycotina</taxon>
        <taxon>Glomeromycetes</taxon>
        <taxon>Diversisporales</taxon>
        <taxon>Gigasporaceae</taxon>
        <taxon>Dentiscutata</taxon>
    </lineage>
</organism>
<feature type="non-terminal residue" evidence="2">
    <location>
        <position position="1"/>
    </location>
</feature>
<protein>
    <submittedName>
        <fullName evidence="2">20901_t:CDS:1</fullName>
    </submittedName>
</protein>
<evidence type="ECO:0000313" key="2">
    <source>
        <dbReference type="EMBL" id="CAG8802869.1"/>
    </source>
</evidence>
<sequence length="112" mass="11517">TSAFPAAQPPPAQPSVQPSARPPAQPTARPPGQSTPQPPAQPTIQPPPTCPNENHNCTGITPCCGPSGFCGGESIDCGAGCYQQFSDTGACLPFIMSATFEIISDTKHVKNL</sequence>
<evidence type="ECO:0000256" key="1">
    <source>
        <dbReference type="SAM" id="MobiDB-lite"/>
    </source>
</evidence>
<dbReference type="AlphaFoldDB" id="A0A9N9PAQ2"/>
<dbReference type="OrthoDB" id="4781at2759"/>